<accession>A0A1W2W3I9</accession>
<feature type="compositionally biased region" description="Basic residues" evidence="1">
    <location>
        <begin position="258"/>
        <end position="277"/>
    </location>
</feature>
<dbReference type="RefSeq" id="XP_002119246.1">
    <property type="nucleotide sequence ID" value="XM_002119210.5"/>
</dbReference>
<dbReference type="InParanoid" id="F6Y1H0"/>
<name>F6Y1H0_CIOIN</name>
<feature type="compositionally biased region" description="Basic and acidic residues" evidence="1">
    <location>
        <begin position="350"/>
        <end position="370"/>
    </location>
</feature>
<reference evidence="2" key="2">
    <citation type="submission" date="2025-08" db="UniProtKB">
        <authorList>
            <consortium name="Ensembl"/>
        </authorList>
    </citation>
    <scope>IDENTIFICATION</scope>
</reference>
<proteinExistence type="predicted"/>
<gene>
    <name evidence="2" type="primary">LOC100180813</name>
</gene>
<dbReference type="KEGG" id="cin:100180813"/>
<feature type="region of interest" description="Disordered" evidence="1">
    <location>
        <begin position="349"/>
        <end position="370"/>
    </location>
</feature>
<dbReference type="AlphaFoldDB" id="F6Y1H0"/>
<evidence type="ECO:0000313" key="3">
    <source>
        <dbReference type="Proteomes" id="UP000008144"/>
    </source>
</evidence>
<reference evidence="2" key="3">
    <citation type="submission" date="2025-09" db="UniProtKB">
        <authorList>
            <consortium name="Ensembl"/>
        </authorList>
    </citation>
    <scope>IDENTIFICATION</scope>
</reference>
<evidence type="ECO:0000313" key="2">
    <source>
        <dbReference type="Ensembl" id="ENSCINP00000009418.3"/>
    </source>
</evidence>
<dbReference type="Proteomes" id="UP000008144">
    <property type="component" value="Unassembled WGS sequence"/>
</dbReference>
<organism evidence="2 3">
    <name type="scientific">Ciona intestinalis</name>
    <name type="common">Transparent sea squirt</name>
    <name type="synonym">Ascidia intestinalis</name>
    <dbReference type="NCBI Taxonomy" id="7719"/>
    <lineage>
        <taxon>Eukaryota</taxon>
        <taxon>Metazoa</taxon>
        <taxon>Chordata</taxon>
        <taxon>Tunicata</taxon>
        <taxon>Ascidiacea</taxon>
        <taxon>Phlebobranchia</taxon>
        <taxon>Cionidae</taxon>
        <taxon>Ciona</taxon>
    </lineage>
</organism>
<feature type="region of interest" description="Disordered" evidence="1">
    <location>
        <begin position="249"/>
        <end position="283"/>
    </location>
</feature>
<accession>F6Y1H0</accession>
<dbReference type="HOGENOM" id="CLU_634513_0_0_1"/>
<dbReference type="Ensembl" id="ENSCINT00000009418.3">
    <property type="protein sequence ID" value="ENSCINP00000009418.3"/>
    <property type="gene ID" value="ENSCING00000004562.3"/>
</dbReference>
<evidence type="ECO:0000256" key="1">
    <source>
        <dbReference type="SAM" id="MobiDB-lite"/>
    </source>
</evidence>
<keyword evidence="3" id="KW-1185">Reference proteome</keyword>
<feature type="compositionally biased region" description="Low complexity" evidence="1">
    <location>
        <begin position="102"/>
        <end position="120"/>
    </location>
</feature>
<dbReference type="GeneTree" id="ENSGT00660000097465"/>
<feature type="region of interest" description="Disordered" evidence="1">
    <location>
        <begin position="91"/>
        <end position="120"/>
    </location>
</feature>
<dbReference type="GeneID" id="100180813"/>
<sequence length="432" mass="49429">MQSTANRIPVFTYTKMHVNPPITSITEQCWWAESSNVPHHVNEYNKRRLKNNFKRPKTCKTDHSRNIRVTKQRPKTASHKPNTATMKVTGEKYISHPDKTNTTSADVSVPSTSSHSRSSTPDHLLMHEVYDTYSHSFTHAPLLLRRPVSRMSNFDHDQLSCQGDFRQSAMEFLLQKLELEAETVTPVTVECPTPTKQRVAIDITLCDSTGSLLCNRSVNHGLKEPIEEDTQIEYVMQCKADARSLFLSPKKEDELPRSKSKFKKRQQKPSKRKSAIKKRIEPQKKSVEYETTESYVSTQCINDCIIQEKRYKDPEEIVTQMSHLGLNQPLEESDLGSLLRQKSCPNFKLTSKELDEPTPKKSGLKDEEKELSLKQKGKRIPIQIISDPFKCIGEKSIGKLEKIEKKKRPHSCMPRPNSTWCGFSDGRMSSIA</sequence>
<protein>
    <submittedName>
        <fullName evidence="2">Uncharacterized LOC100180813</fullName>
    </submittedName>
</protein>
<reference evidence="3" key="1">
    <citation type="journal article" date="2002" name="Science">
        <title>The draft genome of Ciona intestinalis: insights into chordate and vertebrate origins.</title>
        <authorList>
            <person name="Dehal P."/>
            <person name="Satou Y."/>
            <person name="Campbell R.K."/>
            <person name="Chapman J."/>
            <person name="Degnan B."/>
            <person name="De Tomaso A."/>
            <person name="Davidson B."/>
            <person name="Di Gregorio A."/>
            <person name="Gelpke M."/>
            <person name="Goodstein D.M."/>
            <person name="Harafuji N."/>
            <person name="Hastings K.E."/>
            <person name="Ho I."/>
            <person name="Hotta K."/>
            <person name="Huang W."/>
            <person name="Kawashima T."/>
            <person name="Lemaire P."/>
            <person name="Martinez D."/>
            <person name="Meinertzhagen I.A."/>
            <person name="Necula S."/>
            <person name="Nonaka M."/>
            <person name="Putnam N."/>
            <person name="Rash S."/>
            <person name="Saiga H."/>
            <person name="Satake M."/>
            <person name="Terry A."/>
            <person name="Yamada L."/>
            <person name="Wang H.G."/>
            <person name="Awazu S."/>
            <person name="Azumi K."/>
            <person name="Boore J."/>
            <person name="Branno M."/>
            <person name="Chin-Bow S."/>
            <person name="DeSantis R."/>
            <person name="Doyle S."/>
            <person name="Francino P."/>
            <person name="Keys D.N."/>
            <person name="Haga S."/>
            <person name="Hayashi H."/>
            <person name="Hino K."/>
            <person name="Imai K.S."/>
            <person name="Inaba K."/>
            <person name="Kano S."/>
            <person name="Kobayashi K."/>
            <person name="Kobayashi M."/>
            <person name="Lee B.I."/>
            <person name="Makabe K.W."/>
            <person name="Manohar C."/>
            <person name="Matassi G."/>
            <person name="Medina M."/>
            <person name="Mochizuki Y."/>
            <person name="Mount S."/>
            <person name="Morishita T."/>
            <person name="Miura S."/>
            <person name="Nakayama A."/>
            <person name="Nishizaka S."/>
            <person name="Nomoto H."/>
            <person name="Ohta F."/>
            <person name="Oishi K."/>
            <person name="Rigoutsos I."/>
            <person name="Sano M."/>
            <person name="Sasaki A."/>
            <person name="Sasakura Y."/>
            <person name="Shoguchi E."/>
            <person name="Shin-i T."/>
            <person name="Spagnuolo A."/>
            <person name="Stainier D."/>
            <person name="Suzuki M.M."/>
            <person name="Tassy O."/>
            <person name="Takatori N."/>
            <person name="Tokuoka M."/>
            <person name="Yagi K."/>
            <person name="Yoshizaki F."/>
            <person name="Wada S."/>
            <person name="Zhang C."/>
            <person name="Hyatt P.D."/>
            <person name="Larimer F."/>
            <person name="Detter C."/>
            <person name="Doggett N."/>
            <person name="Glavina T."/>
            <person name="Hawkins T."/>
            <person name="Richardson P."/>
            <person name="Lucas S."/>
            <person name="Kohara Y."/>
            <person name="Levine M."/>
            <person name="Satoh N."/>
            <person name="Rokhsar D.S."/>
        </authorList>
    </citation>
    <scope>NUCLEOTIDE SEQUENCE [LARGE SCALE GENOMIC DNA]</scope>
</reference>